<evidence type="ECO:0000256" key="1">
    <source>
        <dbReference type="ARBA" id="ARBA00023015"/>
    </source>
</evidence>
<dbReference type="Gene3D" id="1.10.10.10">
    <property type="entry name" value="Winged helix-like DNA-binding domain superfamily/Winged helix DNA-binding domain"/>
    <property type="match status" value="1"/>
</dbReference>
<organism evidence="5 6">
    <name type="scientific">Cycloclasticus pugetii</name>
    <dbReference type="NCBI Taxonomy" id="34068"/>
    <lineage>
        <taxon>Bacteria</taxon>
        <taxon>Pseudomonadati</taxon>
        <taxon>Pseudomonadota</taxon>
        <taxon>Gammaproteobacteria</taxon>
        <taxon>Thiotrichales</taxon>
        <taxon>Piscirickettsiaceae</taxon>
        <taxon>Cycloclasticus</taxon>
    </lineage>
</organism>
<protein>
    <submittedName>
        <fullName evidence="5">CarD family transcriptional regulator</fullName>
    </submittedName>
</protein>
<evidence type="ECO:0000313" key="6">
    <source>
        <dbReference type="Proteomes" id="UP000015462"/>
    </source>
</evidence>
<dbReference type="Gene3D" id="2.60.120.10">
    <property type="entry name" value="Jelly Rolls"/>
    <property type="match status" value="1"/>
</dbReference>
<dbReference type="GO" id="GO:0005829">
    <property type="term" value="C:cytosol"/>
    <property type="evidence" value="ECO:0007669"/>
    <property type="project" value="TreeGrafter"/>
</dbReference>
<gene>
    <name evidence="5" type="ORF">L196_05350</name>
</gene>
<dbReference type="InterPro" id="IPR014710">
    <property type="entry name" value="RmlC-like_jellyroll"/>
</dbReference>
<dbReference type="CDD" id="cd00038">
    <property type="entry name" value="CAP_ED"/>
    <property type="match status" value="1"/>
</dbReference>
<dbReference type="FunFam" id="1.10.10.10:FF:000028">
    <property type="entry name" value="Fumarate/nitrate reduction transcriptional regulator Fnr"/>
    <property type="match status" value="1"/>
</dbReference>
<dbReference type="Pfam" id="PF13545">
    <property type="entry name" value="HTH_Crp_2"/>
    <property type="match status" value="1"/>
</dbReference>
<evidence type="ECO:0000256" key="2">
    <source>
        <dbReference type="ARBA" id="ARBA00023125"/>
    </source>
</evidence>
<dbReference type="InterPro" id="IPR018490">
    <property type="entry name" value="cNMP-bd_dom_sf"/>
</dbReference>
<comment type="caution">
    <text evidence="5">The sequence shown here is derived from an EMBL/GenBank/DDBJ whole genome shotgun (WGS) entry which is preliminary data.</text>
</comment>
<keyword evidence="2" id="KW-0238">DNA-binding</keyword>
<dbReference type="EMBL" id="ASHL01000004">
    <property type="protein sequence ID" value="EPD13041.1"/>
    <property type="molecule type" value="Genomic_DNA"/>
</dbReference>
<dbReference type="SUPFAM" id="SSF46785">
    <property type="entry name" value="Winged helix' DNA-binding domain"/>
    <property type="match status" value="1"/>
</dbReference>
<evidence type="ECO:0000259" key="4">
    <source>
        <dbReference type="PROSITE" id="PS51063"/>
    </source>
</evidence>
<dbReference type="AlphaFoldDB" id="A0AB33Z0T9"/>
<keyword evidence="1" id="KW-0805">Transcription regulation</keyword>
<reference evidence="5 6" key="1">
    <citation type="journal article" date="2013" name="Genome Announc.">
        <title>Genome Sequence of the Pyrene- and Fluoranthene-Degrading Bacterium Cycloclasticus sp. Strain PY97M.</title>
        <authorList>
            <person name="Cui Z."/>
            <person name="Xu G."/>
            <person name="Li Q."/>
            <person name="Gao W."/>
            <person name="Zheng L."/>
        </authorList>
    </citation>
    <scope>NUCLEOTIDE SEQUENCE [LARGE SCALE GENOMIC DNA]</scope>
    <source>
        <strain evidence="5 6">PY97M</strain>
    </source>
</reference>
<dbReference type="CDD" id="cd00092">
    <property type="entry name" value="HTH_CRP"/>
    <property type="match status" value="1"/>
</dbReference>
<dbReference type="PANTHER" id="PTHR24567:SF75">
    <property type="entry name" value="FUMARATE AND NITRATE REDUCTION REGULATORY PROTEIN"/>
    <property type="match status" value="1"/>
</dbReference>
<dbReference type="Pfam" id="PF00027">
    <property type="entry name" value="cNMP_binding"/>
    <property type="match status" value="1"/>
</dbReference>
<evidence type="ECO:0000313" key="5">
    <source>
        <dbReference type="EMBL" id="EPD13041.1"/>
    </source>
</evidence>
<dbReference type="RefSeq" id="WP_016390223.1">
    <property type="nucleotide sequence ID" value="NZ_FQZJ01000003.1"/>
</dbReference>
<dbReference type="InterPro" id="IPR000595">
    <property type="entry name" value="cNMP-bd_dom"/>
</dbReference>
<dbReference type="Proteomes" id="UP000015462">
    <property type="component" value="Unassembled WGS sequence"/>
</dbReference>
<dbReference type="GO" id="GO:0003700">
    <property type="term" value="F:DNA-binding transcription factor activity"/>
    <property type="evidence" value="ECO:0007669"/>
    <property type="project" value="TreeGrafter"/>
</dbReference>
<evidence type="ECO:0000256" key="3">
    <source>
        <dbReference type="ARBA" id="ARBA00023163"/>
    </source>
</evidence>
<dbReference type="SMART" id="SM00419">
    <property type="entry name" value="HTH_CRP"/>
    <property type="match status" value="1"/>
</dbReference>
<proteinExistence type="predicted"/>
<dbReference type="PRINTS" id="PR00034">
    <property type="entry name" value="HTHCRP"/>
</dbReference>
<dbReference type="SMART" id="SM00100">
    <property type="entry name" value="cNMP"/>
    <property type="match status" value="1"/>
</dbReference>
<sequence>MQKNKAASNCVECVLAKQCVPSGMPANKLFRFENIVQTNIPYKMGEALFQQHTETSFLYVVKTGSFKTKMISPHGTEHVHNFFLPGEVIGLDSVGLGMTLNSADALEASLACKIDYPSLRMLRKEFPTLSDFSVKLYSTALASMSRVQNIISLQSASSRLAAFLILYHSRISSSNLQSSSFQLPMTRQDIASHLGLAVETVSRSFSKLIDTGCINKDGRKIQILELKKLEQLANSSAR</sequence>
<dbReference type="InterPro" id="IPR036388">
    <property type="entry name" value="WH-like_DNA-bd_sf"/>
</dbReference>
<dbReference type="PROSITE" id="PS51063">
    <property type="entry name" value="HTH_CRP_2"/>
    <property type="match status" value="1"/>
</dbReference>
<keyword evidence="3" id="KW-0804">Transcription</keyword>
<dbReference type="SUPFAM" id="SSF51206">
    <property type="entry name" value="cAMP-binding domain-like"/>
    <property type="match status" value="1"/>
</dbReference>
<dbReference type="InterPro" id="IPR012318">
    <property type="entry name" value="HTH_CRP"/>
</dbReference>
<feature type="domain" description="HTH crp-type" evidence="4">
    <location>
        <begin position="154"/>
        <end position="227"/>
    </location>
</feature>
<keyword evidence="6" id="KW-1185">Reference proteome</keyword>
<dbReference type="InterPro" id="IPR036390">
    <property type="entry name" value="WH_DNA-bd_sf"/>
</dbReference>
<dbReference type="GO" id="GO:0003677">
    <property type="term" value="F:DNA binding"/>
    <property type="evidence" value="ECO:0007669"/>
    <property type="project" value="UniProtKB-KW"/>
</dbReference>
<accession>A0AB33Z0T9</accession>
<dbReference type="PANTHER" id="PTHR24567">
    <property type="entry name" value="CRP FAMILY TRANSCRIPTIONAL REGULATORY PROTEIN"/>
    <property type="match status" value="1"/>
</dbReference>
<name>A0AB33Z0T9_9GAMM</name>
<dbReference type="InterPro" id="IPR050397">
    <property type="entry name" value="Env_Response_Regulators"/>
</dbReference>